<keyword evidence="3" id="KW-1185">Reference proteome</keyword>
<gene>
    <name evidence="2" type="ORF">B0H17DRAFT_1265751</name>
</gene>
<organism evidence="2 3">
    <name type="scientific">Mycena rosella</name>
    <name type="common">Pink bonnet</name>
    <name type="synonym">Agaricus rosellus</name>
    <dbReference type="NCBI Taxonomy" id="1033263"/>
    <lineage>
        <taxon>Eukaryota</taxon>
        <taxon>Fungi</taxon>
        <taxon>Dikarya</taxon>
        <taxon>Basidiomycota</taxon>
        <taxon>Agaricomycotina</taxon>
        <taxon>Agaricomycetes</taxon>
        <taxon>Agaricomycetidae</taxon>
        <taxon>Agaricales</taxon>
        <taxon>Marasmiineae</taxon>
        <taxon>Mycenaceae</taxon>
        <taxon>Mycena</taxon>
    </lineage>
</organism>
<evidence type="ECO:0000256" key="1">
    <source>
        <dbReference type="SAM" id="MobiDB-lite"/>
    </source>
</evidence>
<comment type="caution">
    <text evidence="2">The sequence shown here is derived from an EMBL/GenBank/DDBJ whole genome shotgun (WGS) entry which is preliminary data.</text>
</comment>
<proteinExistence type="predicted"/>
<protein>
    <submittedName>
        <fullName evidence="2">Uncharacterized protein</fullName>
    </submittedName>
</protein>
<dbReference type="EMBL" id="JARKIE010000031">
    <property type="protein sequence ID" value="KAJ7697225.1"/>
    <property type="molecule type" value="Genomic_DNA"/>
</dbReference>
<accession>A0AAD7GIZ5</accession>
<evidence type="ECO:0000313" key="2">
    <source>
        <dbReference type="EMBL" id="KAJ7697225.1"/>
    </source>
</evidence>
<dbReference type="AlphaFoldDB" id="A0AAD7GIZ5"/>
<feature type="region of interest" description="Disordered" evidence="1">
    <location>
        <begin position="23"/>
        <end position="66"/>
    </location>
</feature>
<reference evidence="2" key="1">
    <citation type="submission" date="2023-03" db="EMBL/GenBank/DDBJ databases">
        <title>Massive genome expansion in bonnet fungi (Mycena s.s.) driven by repeated elements and novel gene families across ecological guilds.</title>
        <authorList>
            <consortium name="Lawrence Berkeley National Laboratory"/>
            <person name="Harder C.B."/>
            <person name="Miyauchi S."/>
            <person name="Viragh M."/>
            <person name="Kuo A."/>
            <person name="Thoen E."/>
            <person name="Andreopoulos B."/>
            <person name="Lu D."/>
            <person name="Skrede I."/>
            <person name="Drula E."/>
            <person name="Henrissat B."/>
            <person name="Morin E."/>
            <person name="Kohler A."/>
            <person name="Barry K."/>
            <person name="LaButti K."/>
            <person name="Morin E."/>
            <person name="Salamov A."/>
            <person name="Lipzen A."/>
            <person name="Mereny Z."/>
            <person name="Hegedus B."/>
            <person name="Baldrian P."/>
            <person name="Stursova M."/>
            <person name="Weitz H."/>
            <person name="Taylor A."/>
            <person name="Grigoriev I.V."/>
            <person name="Nagy L.G."/>
            <person name="Martin F."/>
            <person name="Kauserud H."/>
        </authorList>
    </citation>
    <scope>NUCLEOTIDE SEQUENCE</scope>
    <source>
        <strain evidence="2">CBHHK067</strain>
    </source>
</reference>
<feature type="compositionally biased region" description="Polar residues" evidence="1">
    <location>
        <begin position="28"/>
        <end position="43"/>
    </location>
</feature>
<evidence type="ECO:0000313" key="3">
    <source>
        <dbReference type="Proteomes" id="UP001221757"/>
    </source>
</evidence>
<dbReference type="Proteomes" id="UP001221757">
    <property type="component" value="Unassembled WGS sequence"/>
</dbReference>
<name>A0AAD7GIZ5_MYCRO</name>
<feature type="compositionally biased region" description="Polar residues" evidence="1">
    <location>
        <begin position="56"/>
        <end position="65"/>
    </location>
</feature>
<sequence>MSRSQSFINFACAAVVREPRARAGGSGSLTAHHSSGAPSTTPQKRPGHARADANQHDQQYSSTSGRLVRRVATDGVRRSHIQRAYLFVLAVADGCLEHRNYDLTINTDLVAFPAGLRTHSELFQKAETLPMRFSVFLNAEAMTVPILNFAQVSAVWPRDRNYARTFSMRILVLKPYYQSFTRNSDSSPIYLSLHSNSQQATEVQPQYSQSLKISVLDQIRPNLRNYRLGVYFIFAPGAQYGRAAGRALAVIDLAP</sequence>